<dbReference type="Gene3D" id="3.30.560.10">
    <property type="entry name" value="Glucose Oxidase, domain 3"/>
    <property type="match status" value="1"/>
</dbReference>
<feature type="domain" description="Glucose-methanol-choline oxidoreductase N-terminal" evidence="5">
    <location>
        <begin position="304"/>
        <end position="318"/>
    </location>
</feature>
<evidence type="ECO:0000256" key="3">
    <source>
        <dbReference type="SAM" id="SignalP"/>
    </source>
</evidence>
<reference evidence="6" key="1">
    <citation type="submission" date="2022-10" db="EMBL/GenBank/DDBJ databases">
        <title>Culturing micro-colonial fungi from biological soil crusts in the Mojave desert and describing Neophaeococcomyces mojavensis, and introducing the new genera and species Taxawa tesnikishii.</title>
        <authorList>
            <person name="Kurbessoian T."/>
            <person name="Stajich J.E."/>
        </authorList>
    </citation>
    <scope>NUCLEOTIDE SEQUENCE</scope>
    <source>
        <strain evidence="6">TK_1</strain>
    </source>
</reference>
<name>A0ABQ9NP13_9PEZI</name>
<evidence type="ECO:0000259" key="4">
    <source>
        <dbReference type="PROSITE" id="PS00623"/>
    </source>
</evidence>
<dbReference type="SUPFAM" id="SSF51905">
    <property type="entry name" value="FAD/NAD(P)-binding domain"/>
    <property type="match status" value="1"/>
</dbReference>
<dbReference type="Pfam" id="PF00732">
    <property type="entry name" value="GMC_oxred_N"/>
    <property type="match status" value="1"/>
</dbReference>
<dbReference type="SUPFAM" id="SSF54373">
    <property type="entry name" value="FAD-linked reductases, C-terminal domain"/>
    <property type="match status" value="1"/>
</dbReference>
<dbReference type="PANTHER" id="PTHR11552:SF115">
    <property type="entry name" value="DEHYDROGENASE XPTC-RELATED"/>
    <property type="match status" value="1"/>
</dbReference>
<gene>
    <name evidence="6" type="ORF">H2201_006978</name>
</gene>
<dbReference type="EMBL" id="JAPDRL010000066">
    <property type="protein sequence ID" value="KAJ9660397.1"/>
    <property type="molecule type" value="Genomic_DNA"/>
</dbReference>
<dbReference type="InterPro" id="IPR012132">
    <property type="entry name" value="GMC_OxRdtase"/>
</dbReference>
<comment type="caution">
    <text evidence="6">The sequence shown here is derived from an EMBL/GenBank/DDBJ whole genome shotgun (WGS) entry which is preliminary data.</text>
</comment>
<keyword evidence="2" id="KW-0285">Flavoprotein</keyword>
<protein>
    <recommendedName>
        <fullName evidence="4 5">Glucose-methanol-choline oxidoreductase N-terminal domain-containing protein</fullName>
    </recommendedName>
</protein>
<dbReference type="PIRSF" id="PIRSF000137">
    <property type="entry name" value="Alcohol_oxidase"/>
    <property type="match status" value="1"/>
</dbReference>
<dbReference type="InterPro" id="IPR007867">
    <property type="entry name" value="GMC_OxRtase_C"/>
</dbReference>
<organism evidence="6 7">
    <name type="scientific">Coniosporium apollinis</name>
    <dbReference type="NCBI Taxonomy" id="61459"/>
    <lineage>
        <taxon>Eukaryota</taxon>
        <taxon>Fungi</taxon>
        <taxon>Dikarya</taxon>
        <taxon>Ascomycota</taxon>
        <taxon>Pezizomycotina</taxon>
        <taxon>Dothideomycetes</taxon>
        <taxon>Dothideomycetes incertae sedis</taxon>
        <taxon>Coniosporium</taxon>
    </lineage>
</organism>
<dbReference type="Gene3D" id="3.50.50.60">
    <property type="entry name" value="FAD/NAD(P)-binding domain"/>
    <property type="match status" value="1"/>
</dbReference>
<evidence type="ECO:0000259" key="5">
    <source>
        <dbReference type="PROSITE" id="PS00624"/>
    </source>
</evidence>
<sequence length="609" mass="65670">MHLPSSAAFLLCTICAIVNLRTSSASPIRLSKRADVAASYDFIIVGGGAAGLALGARLSESFNQTVLVLEAGPFPEIVASYITPGAGQQVLGSLLDWAFVTPAQESLDNRTITYRRGRGVGGSTVINGLTYGRGSASIYDLWESLGNAGWSWSDVFPFFQKSTSFIPVEVSAYQTYDESAYSPSGPISLSFPTYVSPASTAFIEALGAVGVPTVNELNLGDNVGAKQEPLTLDARQQRSSAYDGYYKPVRNRPNLTVLPLATVRQVITEMRNLSLTATGVVFADQTSGSTMNVTARKEVILSAGTFQTPQLLMLSGIGPQETLQKFGISQSLVNENVGRHMQDHLYFSVIARSQPEASSSQVYNRIDLLQDAESEYAANRSGPLTTPIGATYGFQRVPEANLQALAADELLDGRQNQAHVEYLWESVYYPGTPSTILPQYPPNLNESFFSVTAALIAPVSRGNVTLQSNSIQDAPIINLNYLEAETDQKLALYAFRNLRTILSQPGLANYTIGPANGEVVPGPDITDDETILAYIKSTLLPVWHVVGTCRMLPQAQGGVVDSRLRVHGVKGLRIVDASVMPVIPDQHTQGVVFMIAEKAAQMIKEDYGL</sequence>
<dbReference type="InterPro" id="IPR000172">
    <property type="entry name" value="GMC_OxRdtase_N"/>
</dbReference>
<dbReference type="Proteomes" id="UP001172684">
    <property type="component" value="Unassembled WGS sequence"/>
</dbReference>
<comment type="similarity">
    <text evidence="1 2">Belongs to the GMC oxidoreductase family.</text>
</comment>
<proteinExistence type="inferred from homology"/>
<keyword evidence="2" id="KW-0274">FAD</keyword>
<dbReference type="PROSITE" id="PS00624">
    <property type="entry name" value="GMC_OXRED_2"/>
    <property type="match status" value="1"/>
</dbReference>
<feature type="chain" id="PRO_5045717760" description="Glucose-methanol-choline oxidoreductase N-terminal domain-containing protein" evidence="3">
    <location>
        <begin position="26"/>
        <end position="609"/>
    </location>
</feature>
<dbReference type="PROSITE" id="PS00623">
    <property type="entry name" value="GMC_OXRED_1"/>
    <property type="match status" value="1"/>
</dbReference>
<evidence type="ECO:0000256" key="2">
    <source>
        <dbReference type="RuleBase" id="RU003968"/>
    </source>
</evidence>
<dbReference type="InterPro" id="IPR036188">
    <property type="entry name" value="FAD/NAD-bd_sf"/>
</dbReference>
<dbReference type="PANTHER" id="PTHR11552">
    <property type="entry name" value="GLUCOSE-METHANOL-CHOLINE GMC OXIDOREDUCTASE"/>
    <property type="match status" value="1"/>
</dbReference>
<evidence type="ECO:0000256" key="1">
    <source>
        <dbReference type="ARBA" id="ARBA00010790"/>
    </source>
</evidence>
<evidence type="ECO:0000313" key="7">
    <source>
        <dbReference type="Proteomes" id="UP001172684"/>
    </source>
</evidence>
<dbReference type="Pfam" id="PF05199">
    <property type="entry name" value="GMC_oxred_C"/>
    <property type="match status" value="1"/>
</dbReference>
<accession>A0ABQ9NP13</accession>
<keyword evidence="3" id="KW-0732">Signal</keyword>
<feature type="domain" description="Glucose-methanol-choline oxidoreductase N-terminal" evidence="4">
    <location>
        <begin position="117"/>
        <end position="140"/>
    </location>
</feature>
<feature type="signal peptide" evidence="3">
    <location>
        <begin position="1"/>
        <end position="25"/>
    </location>
</feature>
<evidence type="ECO:0000313" key="6">
    <source>
        <dbReference type="EMBL" id="KAJ9660397.1"/>
    </source>
</evidence>
<keyword evidence="7" id="KW-1185">Reference proteome</keyword>